<gene>
    <name evidence="1" type="ORF">H2LOC_009285</name>
</gene>
<dbReference type="EMBL" id="CP046052">
    <property type="protein sequence ID" value="QGM45879.1"/>
    <property type="molecule type" value="Genomic_DNA"/>
</dbReference>
<protein>
    <submittedName>
        <fullName evidence="1">Type II toxin-antitoxin system RelE/ParE family toxin</fullName>
    </submittedName>
</protein>
<keyword evidence="2" id="KW-1185">Reference proteome</keyword>
<dbReference type="Pfam" id="PF05015">
    <property type="entry name" value="HigB-like_toxin"/>
    <property type="match status" value="1"/>
</dbReference>
<dbReference type="InterPro" id="IPR035093">
    <property type="entry name" value="RelE/ParE_toxin_dom_sf"/>
</dbReference>
<organism evidence="1 2">
    <name type="scientific">Methylocystis heyeri</name>
    <dbReference type="NCBI Taxonomy" id="391905"/>
    <lineage>
        <taxon>Bacteria</taxon>
        <taxon>Pseudomonadati</taxon>
        <taxon>Pseudomonadota</taxon>
        <taxon>Alphaproteobacteria</taxon>
        <taxon>Hyphomicrobiales</taxon>
        <taxon>Methylocystaceae</taxon>
        <taxon>Methylocystis</taxon>
    </lineage>
</organism>
<dbReference type="InterPro" id="IPR007711">
    <property type="entry name" value="HigB-1"/>
</dbReference>
<sequence length="93" mass="10573">MIRSFRDDATEALFNGRLPKGFPADVLKVARRKLAMVHAAARLDDLRIPPGNRLEALSGDRAGQYSIRVNDRWRICFVWSDAGAENVEFVDYH</sequence>
<dbReference type="Proteomes" id="UP000309061">
    <property type="component" value="Chromosome"/>
</dbReference>
<dbReference type="PANTHER" id="PTHR40266:SF2">
    <property type="entry name" value="TOXIN HIGB-1"/>
    <property type="match status" value="1"/>
</dbReference>
<evidence type="ECO:0000313" key="1">
    <source>
        <dbReference type="EMBL" id="QGM45879.1"/>
    </source>
</evidence>
<dbReference type="OrthoDB" id="9801102at2"/>
<proteinExistence type="predicted"/>
<dbReference type="AlphaFoldDB" id="A0A6B8KDV2"/>
<reference evidence="1 2" key="1">
    <citation type="submission" date="2019-11" db="EMBL/GenBank/DDBJ databases">
        <title>The genome sequence of Methylocystis heyeri.</title>
        <authorList>
            <person name="Oshkin I.Y."/>
            <person name="Miroshnikov K."/>
            <person name="Dedysh S.N."/>
        </authorList>
    </citation>
    <scope>NUCLEOTIDE SEQUENCE [LARGE SCALE GENOMIC DNA]</scope>
    <source>
        <strain evidence="1 2">H2</strain>
    </source>
</reference>
<dbReference type="KEGG" id="mhey:H2LOC_009285"/>
<evidence type="ECO:0000313" key="2">
    <source>
        <dbReference type="Proteomes" id="UP000309061"/>
    </source>
</evidence>
<dbReference type="Gene3D" id="3.30.2310.20">
    <property type="entry name" value="RelE-like"/>
    <property type="match status" value="1"/>
</dbReference>
<dbReference type="SUPFAM" id="SSF143011">
    <property type="entry name" value="RelE-like"/>
    <property type="match status" value="1"/>
</dbReference>
<accession>A0A6B8KDV2</accession>
<dbReference type="PANTHER" id="PTHR40266">
    <property type="entry name" value="TOXIN HIGB-1"/>
    <property type="match status" value="1"/>
</dbReference>
<dbReference type="RefSeq" id="WP_136496149.1">
    <property type="nucleotide sequence ID" value="NZ_CP046052.1"/>
</dbReference>
<name>A0A6B8KDV2_9HYPH</name>